<dbReference type="AlphaFoldDB" id="A0A6M5UHD0"/>
<comment type="catalytic activity">
    <reaction evidence="5">
        <text>N(2)-acetyl-L-ornithine + 2-oxoglutarate = N-acetyl-L-glutamate 5-semialdehyde + L-glutamate</text>
        <dbReference type="Rhea" id="RHEA:18049"/>
        <dbReference type="ChEBI" id="CHEBI:16810"/>
        <dbReference type="ChEBI" id="CHEBI:29123"/>
        <dbReference type="ChEBI" id="CHEBI:29985"/>
        <dbReference type="ChEBI" id="CHEBI:57805"/>
        <dbReference type="EC" id="2.6.1.11"/>
    </reaction>
</comment>
<dbReference type="Gene3D" id="3.40.640.10">
    <property type="entry name" value="Type I PLP-dependent aspartate aminotransferase-like (Major domain)"/>
    <property type="match status" value="1"/>
</dbReference>
<dbReference type="InterPro" id="IPR015424">
    <property type="entry name" value="PyrdxlP-dep_Trfase"/>
</dbReference>
<comment type="pathway">
    <text evidence="5">Amino-acid biosynthesis; L-arginine biosynthesis; N(2)-acetyl-L-ornithine from L-glutamate: step 4/4.</text>
</comment>
<comment type="miscellaneous">
    <text evidence="5">May also have succinyldiaminopimelate aminotransferase activity, thus carrying out the corresponding step in lysine biosynthesis.</text>
</comment>
<dbReference type="GO" id="GO:0003992">
    <property type="term" value="F:N2-acetyl-L-ornithine:2-oxoglutarate 5-aminotransferase activity"/>
    <property type="evidence" value="ECO:0007669"/>
    <property type="project" value="UniProtKB-UniRule"/>
</dbReference>
<dbReference type="InterPro" id="IPR049704">
    <property type="entry name" value="Aminotrans_3_PPA_site"/>
</dbReference>
<keyword evidence="5" id="KW-0055">Arginine biosynthesis</keyword>
<name>A0A6M5UHD0_9MICO</name>
<dbReference type="SUPFAM" id="SSF53383">
    <property type="entry name" value="PLP-dependent transferases"/>
    <property type="match status" value="1"/>
</dbReference>
<keyword evidence="2 5" id="KW-0028">Amino-acid biosynthesis</keyword>
<dbReference type="Gene3D" id="3.90.1150.10">
    <property type="entry name" value="Aspartate Aminotransferase, domain 1"/>
    <property type="match status" value="1"/>
</dbReference>
<comment type="cofactor">
    <cofactor evidence="5">
        <name>pyridoxal 5'-phosphate</name>
        <dbReference type="ChEBI" id="CHEBI:597326"/>
    </cofactor>
    <text evidence="5">Binds 1 pyridoxal phosphate per subunit.</text>
</comment>
<keyword evidence="5" id="KW-0963">Cytoplasm</keyword>
<accession>A0A6M5UHD0</accession>
<dbReference type="CDD" id="cd00610">
    <property type="entry name" value="OAT_like"/>
    <property type="match status" value="1"/>
</dbReference>
<evidence type="ECO:0000256" key="3">
    <source>
        <dbReference type="ARBA" id="ARBA00022679"/>
    </source>
</evidence>
<dbReference type="EMBL" id="CP052757">
    <property type="protein sequence ID" value="QJW36982.1"/>
    <property type="molecule type" value="Genomic_DNA"/>
</dbReference>
<dbReference type="InterPro" id="IPR015421">
    <property type="entry name" value="PyrdxlP-dep_Trfase_major"/>
</dbReference>
<comment type="similarity">
    <text evidence="5">Belongs to the class-III pyridoxal-phosphate-dependent aminotransferase family. ArgD subfamily.</text>
</comment>
<evidence type="ECO:0000256" key="4">
    <source>
        <dbReference type="ARBA" id="ARBA00022898"/>
    </source>
</evidence>
<keyword evidence="1 5" id="KW-0032">Aminotransferase</keyword>
<evidence type="ECO:0000313" key="7">
    <source>
        <dbReference type="EMBL" id="QJW36982.1"/>
    </source>
</evidence>
<feature type="binding site" evidence="5">
    <location>
        <position position="305"/>
    </location>
    <ligand>
        <name>N(2)-acetyl-L-ornithine</name>
        <dbReference type="ChEBI" id="CHEBI:57805"/>
    </ligand>
</feature>
<feature type="binding site" evidence="5">
    <location>
        <position position="306"/>
    </location>
    <ligand>
        <name>pyridoxal 5'-phosphate</name>
        <dbReference type="ChEBI" id="CHEBI:597326"/>
    </ligand>
</feature>
<organism evidence="7 8">
    <name type="scientific">Cellulosimicrobium protaetiae</name>
    <dbReference type="NCBI Taxonomy" id="2587808"/>
    <lineage>
        <taxon>Bacteria</taxon>
        <taxon>Bacillati</taxon>
        <taxon>Actinomycetota</taxon>
        <taxon>Actinomycetes</taxon>
        <taxon>Micrococcales</taxon>
        <taxon>Promicromonosporaceae</taxon>
        <taxon>Cellulosimicrobium</taxon>
    </lineage>
</organism>
<keyword evidence="3 5" id="KW-0808">Transferase</keyword>
<dbReference type="NCBIfam" id="TIGR00707">
    <property type="entry name" value="argD"/>
    <property type="match status" value="1"/>
</dbReference>
<feature type="binding site" evidence="5">
    <location>
        <position position="154"/>
    </location>
    <ligand>
        <name>N(2)-acetyl-L-ornithine</name>
        <dbReference type="ChEBI" id="CHEBI:57805"/>
    </ligand>
</feature>
<keyword evidence="4 5" id="KW-0663">Pyridoxal phosphate</keyword>
<gene>
    <name evidence="5" type="primary">argD</name>
    <name evidence="7" type="ORF">FIC82_013115</name>
</gene>
<feature type="modified residue" description="N6-(pyridoxal phosphate)lysine" evidence="5">
    <location>
        <position position="276"/>
    </location>
</feature>
<comment type="subunit">
    <text evidence="5">Homodimer.</text>
</comment>
<feature type="binding site" evidence="5">
    <location>
        <begin position="243"/>
        <end position="246"/>
    </location>
    <ligand>
        <name>pyridoxal 5'-phosphate</name>
        <dbReference type="ChEBI" id="CHEBI:597326"/>
    </ligand>
</feature>
<evidence type="ECO:0000256" key="1">
    <source>
        <dbReference type="ARBA" id="ARBA00022576"/>
    </source>
</evidence>
<dbReference type="KEGG" id="cprt:FIC82_013115"/>
<dbReference type="InterPro" id="IPR005814">
    <property type="entry name" value="Aminotrans_3"/>
</dbReference>
<protein>
    <recommendedName>
        <fullName evidence="5">Acetylornithine aminotransferase</fullName>
        <shortName evidence="5">ACOAT</shortName>
        <ecNumber evidence="5">2.6.1.11</ecNumber>
    </recommendedName>
</protein>
<dbReference type="GO" id="GO:0006526">
    <property type="term" value="P:L-arginine biosynthetic process"/>
    <property type="evidence" value="ECO:0007669"/>
    <property type="project" value="UniProtKB-UniRule"/>
</dbReference>
<proteinExistence type="inferred from homology"/>
<dbReference type="NCBIfam" id="NF002874">
    <property type="entry name" value="PRK03244.1"/>
    <property type="match status" value="1"/>
</dbReference>
<feature type="binding site" evidence="5">
    <location>
        <begin position="125"/>
        <end position="126"/>
    </location>
    <ligand>
        <name>pyridoxal 5'-phosphate</name>
        <dbReference type="ChEBI" id="CHEBI:597326"/>
    </ligand>
</feature>
<dbReference type="InterPro" id="IPR004636">
    <property type="entry name" value="AcOrn/SuccOrn_fam"/>
</dbReference>
<dbReference type="InterPro" id="IPR050103">
    <property type="entry name" value="Class-III_PLP-dep_AT"/>
</dbReference>
<dbReference type="EC" id="2.6.1.11" evidence="5"/>
<dbReference type="PIRSF" id="PIRSF000521">
    <property type="entry name" value="Transaminase_4ab_Lys_Orn"/>
    <property type="match status" value="1"/>
</dbReference>
<dbReference type="RefSeq" id="WP_168731843.1">
    <property type="nucleotide sequence ID" value="NZ_CP052757.1"/>
</dbReference>
<dbReference type="PANTHER" id="PTHR11986">
    <property type="entry name" value="AMINOTRANSFERASE CLASS III"/>
    <property type="match status" value="1"/>
</dbReference>
<dbReference type="PANTHER" id="PTHR11986:SF79">
    <property type="entry name" value="ACETYLORNITHINE AMINOTRANSFERASE, MITOCHONDRIAL"/>
    <property type="match status" value="1"/>
</dbReference>
<reference evidence="8" key="1">
    <citation type="journal article" date="2022" name="Int. J. Syst. Evol. Microbiol.">
        <title>Cellulosimicrobium protaetiae sp. nov., isolated from the gut of the larva of Protaetia brevitarsis seulensis.</title>
        <authorList>
            <person name="Le Han H."/>
            <person name="Nguyen T.T.H."/>
            <person name="Li Z."/>
            <person name="Shin N.R."/>
            <person name="Kim S.G."/>
        </authorList>
    </citation>
    <scope>NUCLEOTIDE SEQUENCE [LARGE SCALE GENOMIC DNA]</scope>
    <source>
        <strain evidence="8">BI34</strain>
    </source>
</reference>
<dbReference type="InterPro" id="IPR015422">
    <property type="entry name" value="PyrdxlP-dep_Trfase_small"/>
</dbReference>
<dbReference type="HAMAP" id="MF_01107">
    <property type="entry name" value="ArgD_aminotrans_3"/>
    <property type="match status" value="1"/>
</dbReference>
<dbReference type="FunFam" id="3.40.640.10:FF:000004">
    <property type="entry name" value="Acetylornithine aminotransferase"/>
    <property type="match status" value="1"/>
</dbReference>
<dbReference type="Proteomes" id="UP000451354">
    <property type="component" value="Chromosome"/>
</dbReference>
<sequence>MNQLDHPTETASDLTAHPTGAQWTDRYTHAVMDTFGPPQRVLVRGEGAYVWDADGRRYLDLLAGIAVNALGHAHPTLTAAVSAQLGTLGHVSNFFGTPTQIALAERLLALAEAPAGSRVFLTNSGTEANEAAFKMARRTGRTRVLALQGGFHGRSMGALALTSKAAYREPFEPLPGGVEFVAFDDVAALEEAFSPAAVAERGEVAALVVEPVQGEAGVRSLSPGYLVAARELTARHGALLVLDEVQTGVGRTGSWFAYQQPEVGGGVVPDVVTLAKGLGGGFPVGAVVAYGERAATLLGRGQHGTTFGGNPVAAAAALATLGVIERDGLLENSRVVGTLLRDGISAAGNPLVAGVRGRGLLLAVQLTRPVAADVARAALDAGFVVNAVAPDAIRLAPPLILTPEQARDVVAFFATVTVPEGPAPTAAPSAPGDANPARTAPTTGPTTAPTTRSS</sequence>
<keyword evidence="8" id="KW-1185">Reference proteome</keyword>
<evidence type="ECO:0000256" key="6">
    <source>
        <dbReference type="SAM" id="MobiDB-lite"/>
    </source>
</evidence>
<dbReference type="UniPathway" id="UPA00068">
    <property type="reaction ID" value="UER00109"/>
</dbReference>
<feature type="binding site" evidence="5">
    <location>
        <position position="151"/>
    </location>
    <ligand>
        <name>pyridoxal 5'-phosphate</name>
        <dbReference type="ChEBI" id="CHEBI:597326"/>
    </ligand>
</feature>
<evidence type="ECO:0000256" key="2">
    <source>
        <dbReference type="ARBA" id="ARBA00022605"/>
    </source>
</evidence>
<evidence type="ECO:0000256" key="5">
    <source>
        <dbReference type="HAMAP-Rule" id="MF_01107"/>
    </source>
</evidence>
<dbReference type="GO" id="GO:0030170">
    <property type="term" value="F:pyridoxal phosphate binding"/>
    <property type="evidence" value="ECO:0007669"/>
    <property type="project" value="InterPro"/>
</dbReference>
<dbReference type="GO" id="GO:0005737">
    <property type="term" value="C:cytoplasm"/>
    <property type="evidence" value="ECO:0007669"/>
    <property type="project" value="UniProtKB-SubCell"/>
</dbReference>
<dbReference type="Pfam" id="PF00202">
    <property type="entry name" value="Aminotran_3"/>
    <property type="match status" value="1"/>
</dbReference>
<feature type="region of interest" description="Disordered" evidence="6">
    <location>
        <begin position="421"/>
        <end position="454"/>
    </location>
</feature>
<dbReference type="GO" id="GO:0042802">
    <property type="term" value="F:identical protein binding"/>
    <property type="evidence" value="ECO:0007669"/>
    <property type="project" value="TreeGrafter"/>
</dbReference>
<comment type="subcellular location">
    <subcellularLocation>
        <location evidence="5">Cytoplasm</location>
    </subcellularLocation>
</comment>
<evidence type="ECO:0000313" key="8">
    <source>
        <dbReference type="Proteomes" id="UP000451354"/>
    </source>
</evidence>
<dbReference type="PROSITE" id="PS00600">
    <property type="entry name" value="AA_TRANSFER_CLASS_3"/>
    <property type="match status" value="1"/>
</dbReference>